<accession>A0AAD2HWE9</accession>
<dbReference type="PIRSF" id="PIRSF001112">
    <property type="entry name" value="Epoxide_hydrolase"/>
    <property type="match status" value="1"/>
</dbReference>
<dbReference type="SUPFAM" id="SSF53474">
    <property type="entry name" value="alpha/beta-Hydrolases"/>
    <property type="match status" value="1"/>
</dbReference>
<evidence type="ECO:0000313" key="7">
    <source>
        <dbReference type="Proteomes" id="UP001295794"/>
    </source>
</evidence>
<keyword evidence="7" id="KW-1185">Reference proteome</keyword>
<evidence type="ECO:0000256" key="3">
    <source>
        <dbReference type="ARBA" id="ARBA00022801"/>
    </source>
</evidence>
<evidence type="ECO:0000259" key="5">
    <source>
        <dbReference type="Pfam" id="PF06441"/>
    </source>
</evidence>
<feature type="active site" description="Proton acceptor" evidence="4">
    <location>
        <position position="408"/>
    </location>
</feature>
<dbReference type="EMBL" id="CAVNYO010000466">
    <property type="protein sequence ID" value="CAK5283401.1"/>
    <property type="molecule type" value="Genomic_DNA"/>
</dbReference>
<reference evidence="6" key="1">
    <citation type="submission" date="2023-11" db="EMBL/GenBank/DDBJ databases">
        <authorList>
            <person name="De Vega J J."/>
            <person name="De Vega J J."/>
        </authorList>
    </citation>
    <scope>NUCLEOTIDE SEQUENCE</scope>
</reference>
<dbReference type="Proteomes" id="UP001295794">
    <property type="component" value="Unassembled WGS sequence"/>
</dbReference>
<dbReference type="InterPro" id="IPR016292">
    <property type="entry name" value="Epoxide_hydrolase"/>
</dbReference>
<dbReference type="InterPro" id="IPR010497">
    <property type="entry name" value="Epoxide_hydro_N"/>
</dbReference>
<dbReference type="AlphaFoldDB" id="A0AAD2HWE9"/>
<dbReference type="GO" id="GO:0097176">
    <property type="term" value="P:epoxide metabolic process"/>
    <property type="evidence" value="ECO:0007669"/>
    <property type="project" value="TreeGrafter"/>
</dbReference>
<organism evidence="6 7">
    <name type="scientific">Mycena citricolor</name>
    <dbReference type="NCBI Taxonomy" id="2018698"/>
    <lineage>
        <taxon>Eukaryota</taxon>
        <taxon>Fungi</taxon>
        <taxon>Dikarya</taxon>
        <taxon>Basidiomycota</taxon>
        <taxon>Agaricomycotina</taxon>
        <taxon>Agaricomycetes</taxon>
        <taxon>Agaricomycetidae</taxon>
        <taxon>Agaricales</taxon>
        <taxon>Marasmiineae</taxon>
        <taxon>Mycenaceae</taxon>
        <taxon>Mycena</taxon>
    </lineage>
</organism>
<keyword evidence="2" id="KW-0058">Aromatic hydrocarbons catabolism</keyword>
<comment type="caution">
    <text evidence="6">The sequence shown here is derived from an EMBL/GenBank/DDBJ whole genome shotgun (WGS) entry which is preliminary data.</text>
</comment>
<feature type="domain" description="Epoxide hydrolase N-terminal" evidence="5">
    <location>
        <begin position="47"/>
        <end position="152"/>
    </location>
</feature>
<dbReference type="Pfam" id="PF06441">
    <property type="entry name" value="EHN"/>
    <property type="match status" value="1"/>
</dbReference>
<keyword evidence="3" id="KW-0378">Hydrolase</keyword>
<dbReference type="GO" id="GO:0004301">
    <property type="term" value="F:epoxide hydrolase activity"/>
    <property type="evidence" value="ECO:0007669"/>
    <property type="project" value="TreeGrafter"/>
</dbReference>
<comment type="similarity">
    <text evidence="1">Belongs to the peptidase S33 family.</text>
</comment>
<dbReference type="InterPro" id="IPR000639">
    <property type="entry name" value="Epox_hydrolase-like"/>
</dbReference>
<dbReference type="PANTHER" id="PTHR21661">
    <property type="entry name" value="EPOXIDE HYDROLASE 1-RELATED"/>
    <property type="match status" value="1"/>
</dbReference>
<evidence type="ECO:0000313" key="6">
    <source>
        <dbReference type="EMBL" id="CAK5283401.1"/>
    </source>
</evidence>
<gene>
    <name evidence="6" type="ORF">MYCIT1_LOCUS35902</name>
</gene>
<dbReference type="PRINTS" id="PR00412">
    <property type="entry name" value="EPOXHYDRLASE"/>
</dbReference>
<dbReference type="PANTHER" id="PTHR21661:SF35">
    <property type="entry name" value="EPOXIDE HYDROLASE"/>
    <property type="match status" value="1"/>
</dbReference>
<feature type="active site" description="Nucleophile" evidence="4">
    <location>
        <position position="221"/>
    </location>
</feature>
<dbReference type="InterPro" id="IPR029058">
    <property type="entry name" value="AB_hydrolase_fold"/>
</dbReference>
<sequence>EKVHRRFINNEGETASMKSSTSLACTILALSSISAALGSDNSTHDLKPFRIDLGAGIPHLQTLLNVTKLPKAPLYPGTSPTYGIDLDDLKAWKYEWEHGYNWTAQELSLNRFSHFTAQIEDLSIHFVHQKSRVQGAIPVLFLHGWPGSFYEFEPVIESLTEAFTDSNGSTVAFDVIVPSLPGFVFSSAPPFNWTVDDTARVFNTLMIDVLGYPAYAIHGTDWGSGVAYSLYSNFNRTVSAASFVFLPSASPTVAEIAAANVTLSPAEQVTEARGTTWSTIGNGYFLEQTFKPHDIGLALYDNPVGQLAWIGEKVKLWSDPRAGQSPSVLNSTAILNLVSLYYLTETFESAAWIYAQNPNGFGTPYAKAPTNAPLFFTQYEYNIGSWPEQWVSRVGNLVSYKVADFGGHFAGLDNPPQFVADIREMGLFLKQ</sequence>
<name>A0AAD2HWE9_9AGAR</name>
<feature type="active site" description="Proton donor" evidence="4">
    <location>
        <position position="354"/>
    </location>
</feature>
<evidence type="ECO:0000256" key="1">
    <source>
        <dbReference type="ARBA" id="ARBA00010088"/>
    </source>
</evidence>
<protein>
    <recommendedName>
        <fullName evidence="5">Epoxide hydrolase N-terminal domain-containing protein</fullName>
    </recommendedName>
</protein>
<dbReference type="Gene3D" id="3.40.50.1820">
    <property type="entry name" value="alpha/beta hydrolase"/>
    <property type="match status" value="1"/>
</dbReference>
<evidence type="ECO:0000256" key="2">
    <source>
        <dbReference type="ARBA" id="ARBA00022797"/>
    </source>
</evidence>
<feature type="non-terminal residue" evidence="6">
    <location>
        <position position="1"/>
    </location>
</feature>
<evidence type="ECO:0000256" key="4">
    <source>
        <dbReference type="PIRSR" id="PIRSR001112-1"/>
    </source>
</evidence>
<proteinExistence type="inferred from homology"/>